<organism evidence="8 9">
    <name type="scientific">Ceratopteris richardii</name>
    <name type="common">Triangle waterfern</name>
    <dbReference type="NCBI Taxonomy" id="49495"/>
    <lineage>
        <taxon>Eukaryota</taxon>
        <taxon>Viridiplantae</taxon>
        <taxon>Streptophyta</taxon>
        <taxon>Embryophyta</taxon>
        <taxon>Tracheophyta</taxon>
        <taxon>Polypodiopsida</taxon>
        <taxon>Polypodiidae</taxon>
        <taxon>Polypodiales</taxon>
        <taxon>Pteridineae</taxon>
        <taxon>Pteridaceae</taxon>
        <taxon>Parkerioideae</taxon>
        <taxon>Ceratopteris</taxon>
    </lineage>
</organism>
<keyword evidence="6" id="KW-0812">Transmembrane</keyword>
<dbReference type="EMBL" id="CM035424">
    <property type="protein sequence ID" value="KAH7353008.1"/>
    <property type="molecule type" value="Genomic_DNA"/>
</dbReference>
<feature type="domain" description="EGF-like" evidence="7">
    <location>
        <begin position="116"/>
        <end position="149"/>
    </location>
</feature>
<dbReference type="AlphaFoldDB" id="A0A8T2SQT5"/>
<keyword evidence="5" id="KW-1015">Disulfide bond</keyword>
<evidence type="ECO:0000256" key="4">
    <source>
        <dbReference type="ARBA" id="ARBA00023034"/>
    </source>
</evidence>
<dbReference type="PROSITE" id="PS50026">
    <property type="entry name" value="EGF_3"/>
    <property type="match status" value="1"/>
</dbReference>
<dbReference type="InterPro" id="IPR000742">
    <property type="entry name" value="EGF"/>
</dbReference>
<evidence type="ECO:0000256" key="3">
    <source>
        <dbReference type="ARBA" id="ARBA00022968"/>
    </source>
</evidence>
<dbReference type="Proteomes" id="UP000825935">
    <property type="component" value="Chromosome 19"/>
</dbReference>
<comment type="caution">
    <text evidence="8">The sequence shown here is derived from an EMBL/GenBank/DDBJ whole genome shotgun (WGS) entry which is preliminary data.</text>
</comment>
<keyword evidence="3" id="KW-0735">Signal-anchor</keyword>
<reference evidence="8" key="1">
    <citation type="submission" date="2021-08" db="EMBL/GenBank/DDBJ databases">
        <title>WGS assembly of Ceratopteris richardii.</title>
        <authorList>
            <person name="Marchant D.B."/>
            <person name="Chen G."/>
            <person name="Jenkins J."/>
            <person name="Shu S."/>
            <person name="Leebens-Mack J."/>
            <person name="Grimwood J."/>
            <person name="Schmutz J."/>
            <person name="Soltis P."/>
            <person name="Soltis D."/>
            <person name="Chen Z.-H."/>
        </authorList>
    </citation>
    <scope>NUCLEOTIDE SEQUENCE</scope>
    <source>
        <strain evidence="8">Whitten #5841</strain>
        <tissue evidence="8">Leaf</tissue>
    </source>
</reference>
<proteinExistence type="inferred from homology"/>
<protein>
    <recommendedName>
        <fullName evidence="7">EGF-like domain-containing protein</fullName>
    </recommendedName>
</protein>
<gene>
    <name evidence="8" type="ORF">KP509_19G074700</name>
</gene>
<dbReference type="OrthoDB" id="1924787at2759"/>
<evidence type="ECO:0000256" key="6">
    <source>
        <dbReference type="SAM" id="Phobius"/>
    </source>
</evidence>
<evidence type="ECO:0000313" key="8">
    <source>
        <dbReference type="EMBL" id="KAH7353008.1"/>
    </source>
</evidence>
<dbReference type="InterPro" id="IPR004263">
    <property type="entry name" value="Exostosin"/>
</dbReference>
<accession>A0A8T2SQT5</accession>
<keyword evidence="6" id="KW-0472">Membrane</keyword>
<keyword evidence="4" id="KW-0333">Golgi apparatus</keyword>
<comment type="caution">
    <text evidence="5">Lacks conserved residue(s) required for the propagation of feature annotation.</text>
</comment>
<dbReference type="Pfam" id="PF23106">
    <property type="entry name" value="EGF_Teneurin"/>
    <property type="match status" value="1"/>
</dbReference>
<dbReference type="PROSITE" id="PS00022">
    <property type="entry name" value="EGF_1"/>
    <property type="match status" value="1"/>
</dbReference>
<feature type="transmembrane region" description="Helical" evidence="6">
    <location>
        <begin position="20"/>
        <end position="44"/>
    </location>
</feature>
<dbReference type="GO" id="GO:0000139">
    <property type="term" value="C:Golgi membrane"/>
    <property type="evidence" value="ECO:0007669"/>
    <property type="project" value="UniProtKB-SubCell"/>
</dbReference>
<dbReference type="PANTHER" id="PTHR11062">
    <property type="entry name" value="EXOSTOSIN HEPARAN SULFATE GLYCOSYLTRANSFERASE -RELATED"/>
    <property type="match status" value="1"/>
</dbReference>
<keyword evidence="5" id="KW-0245">EGF-like domain</keyword>
<dbReference type="InterPro" id="IPR040911">
    <property type="entry name" value="Exostosin_GT47"/>
</dbReference>
<sequence>MHAPTWLWIRSSSVVLRLGLLLASLFLAYYLLAPLPALPALLWFKSDHSLVSSKFASPISLGSVNRSPPPRTSYPPPSSQGVSIQYRNAPWKWNVGYWLSHCYDHSRTISVEETISDKPCPEDCSGHGNCNHGDGRCRCFHGYHGPSCKNVLNLQCNLKASEDSPYGKWVVSICPAYCDKTKAMCFCGNGTKYPDRPVAESCGFELKGNLVDWAKADFQNIFANEDTKKGWCNIDVTDLIDGHMQVKEQCDCKYDCTAGRFCEIAIQCFCINQCSGNGICNGGSCQILQCRKGWYGIDCSVPSPLIAKTDWPEWLRREEALPVSEFVPSDANRTYTRSKSVQFQKRHPLIYIYDLPPEFNSHLLEGRHWRYECVNRLYDQENTTFWTSQLYGAEIALYESLLNSPHRTLNGEEADFFYVPVLGACLIARADETPHLNMKNFMGLRSYITLDLFRQAYFHISQSYPFWNRTAGRDHIWFFSWDEGACYAPKEIWNSMMLVHWGNTNAKYNYSTTCYLADSWNAIPITDRGDHVCFNPQKDLVMPAWKLPDPDLVTKRYWERTKAQRKILFYFNGNLGNAYEYGRPEENYSMGLRQKLAKVFGSSPTKDGLLGRQVTQDVIVTNRRSNHYSEELASSKFCGVLPGDGWSGRMEDSILHGCIPVIIQDGIQLPYENVLEYRDFTVRIEEEKIPQLVQILRAINETELDMMFTVIKSIWQRFFYRDSVLKEAQRQKKYFNKSSHWASAFSTLEKEEDALSTFLQVLHYKLYNDRWRLGSPKQQLKKAFLPEDCPV</sequence>
<evidence type="ECO:0000256" key="2">
    <source>
        <dbReference type="ARBA" id="ARBA00010271"/>
    </source>
</evidence>
<keyword evidence="6" id="KW-1133">Transmembrane helix</keyword>
<dbReference type="PANTHER" id="PTHR11062:SF268">
    <property type="entry name" value="FAMILY PROTEIN, PUTATIVE, EXPRESSED-RELATED"/>
    <property type="match status" value="1"/>
</dbReference>
<dbReference type="PROSITE" id="PS01186">
    <property type="entry name" value="EGF_2"/>
    <property type="match status" value="1"/>
</dbReference>
<dbReference type="GO" id="GO:0016757">
    <property type="term" value="F:glycosyltransferase activity"/>
    <property type="evidence" value="ECO:0007669"/>
    <property type="project" value="InterPro"/>
</dbReference>
<evidence type="ECO:0000256" key="1">
    <source>
        <dbReference type="ARBA" id="ARBA00004323"/>
    </source>
</evidence>
<evidence type="ECO:0000259" key="7">
    <source>
        <dbReference type="PROSITE" id="PS50026"/>
    </source>
</evidence>
<comment type="similarity">
    <text evidence="2">Belongs to the glycosyltransferase 47 family.</text>
</comment>
<comment type="subcellular location">
    <subcellularLocation>
        <location evidence="1">Golgi apparatus membrane</location>
        <topology evidence="1">Single-pass type II membrane protein</topology>
    </subcellularLocation>
</comment>
<feature type="disulfide bond" evidence="5">
    <location>
        <begin position="139"/>
        <end position="148"/>
    </location>
</feature>
<name>A0A8T2SQT5_CERRI</name>
<evidence type="ECO:0000256" key="5">
    <source>
        <dbReference type="PROSITE-ProRule" id="PRU00076"/>
    </source>
</evidence>
<feature type="disulfide bond" evidence="5">
    <location>
        <begin position="120"/>
        <end position="130"/>
    </location>
</feature>
<dbReference type="Pfam" id="PF03016">
    <property type="entry name" value="Exostosin_GT47"/>
    <property type="match status" value="1"/>
</dbReference>
<keyword evidence="9" id="KW-1185">Reference proteome</keyword>
<dbReference type="Gene3D" id="2.60.120.260">
    <property type="entry name" value="Galactose-binding domain-like"/>
    <property type="match status" value="1"/>
</dbReference>
<evidence type="ECO:0000313" key="9">
    <source>
        <dbReference type="Proteomes" id="UP000825935"/>
    </source>
</evidence>
<dbReference type="OMA" id="EIGRWFS"/>